<dbReference type="InterPro" id="IPR006597">
    <property type="entry name" value="Sel1-like"/>
</dbReference>
<reference evidence="4 5" key="1">
    <citation type="submission" date="2011-02" db="EMBL/GenBank/DDBJ databases">
        <authorList>
            <person name="Weinstock G."/>
            <person name="Sodergren E."/>
            <person name="Clifton S."/>
            <person name="Fulton L."/>
            <person name="Fulton B."/>
            <person name="Courtney L."/>
            <person name="Fronick C."/>
            <person name="Harrison M."/>
            <person name="Strong C."/>
            <person name="Farmer C."/>
            <person name="Delahaunty K."/>
            <person name="Markovic C."/>
            <person name="Hall O."/>
            <person name="Minx P."/>
            <person name="Tomlinson C."/>
            <person name="Mitreva M."/>
            <person name="Hou S."/>
            <person name="Chen J."/>
            <person name="Wollam A."/>
            <person name="Pepin K.H."/>
            <person name="Johnson M."/>
            <person name="Bhonagiri V."/>
            <person name="Zhang X."/>
            <person name="Suruliraj S."/>
            <person name="Warren W."/>
            <person name="Chinwalla A."/>
            <person name="Mardis E.R."/>
            <person name="Wilson R.K."/>
        </authorList>
    </citation>
    <scope>NUCLEOTIDE SEQUENCE [LARGE SCALE GENOMIC DNA]</scope>
    <source>
        <strain evidence="4 5">YIT 11859</strain>
    </source>
</reference>
<dbReference type="RefSeq" id="WP_008812385.1">
    <property type="nucleotide sequence ID" value="NZ_GL883696.1"/>
</dbReference>
<comment type="similarity">
    <text evidence="1">Belongs to the hcp beta-lactamase family.</text>
</comment>
<dbReference type="Proteomes" id="UP000005156">
    <property type="component" value="Unassembled WGS sequence"/>
</dbReference>
<evidence type="ECO:0008006" key="6">
    <source>
        <dbReference type="Google" id="ProtNLM"/>
    </source>
</evidence>
<dbReference type="Gene3D" id="1.25.40.10">
    <property type="entry name" value="Tetratricopeptide repeat domain"/>
    <property type="match status" value="1"/>
</dbReference>
<dbReference type="InterPro" id="IPR011990">
    <property type="entry name" value="TPR-like_helical_dom_sf"/>
</dbReference>
<sequence>MRKSFFFSALILLAATGTHAQDVNTQSCEKGNGQACYLAAIEMHKAKNFGRGADLAQKACDLNYAQGCFYLGFNNQNGSKYSQCNVFYKKACDLNLGVGCLALANNVRLGIGVNPSLQAAMPFYQKACELGEPLGCSHVKNPGFEGHMGHLSGGKSEISKH</sequence>
<dbReference type="OrthoDB" id="9157408at2"/>
<dbReference type="SUPFAM" id="SSF81901">
    <property type="entry name" value="HCP-like"/>
    <property type="match status" value="1"/>
</dbReference>
<dbReference type="PANTHER" id="PTHR13891:SF1">
    <property type="entry name" value="CYTOCHROME C OXIDASE ASSEMBLY FACTOR 7"/>
    <property type="match status" value="1"/>
</dbReference>
<name>F3QJJ4_9BURK</name>
<dbReference type="eggNOG" id="COG0790">
    <property type="taxonomic scope" value="Bacteria"/>
</dbReference>
<feature type="signal peptide" evidence="3">
    <location>
        <begin position="1"/>
        <end position="20"/>
    </location>
</feature>
<dbReference type="SMART" id="SM00671">
    <property type="entry name" value="SEL1"/>
    <property type="match status" value="3"/>
</dbReference>
<feature type="chain" id="PRO_5039946124" description="Beta-lactamase" evidence="3">
    <location>
        <begin position="21"/>
        <end position="161"/>
    </location>
</feature>
<evidence type="ECO:0000256" key="2">
    <source>
        <dbReference type="ARBA" id="ARBA00022737"/>
    </source>
</evidence>
<protein>
    <recommendedName>
        <fullName evidence="6">Beta-lactamase</fullName>
    </recommendedName>
</protein>
<keyword evidence="3" id="KW-0732">Signal</keyword>
<dbReference type="HOGENOM" id="CLU_1640583_0_0_4"/>
<accession>F3QJJ4</accession>
<keyword evidence="2" id="KW-0677">Repeat</keyword>
<comment type="caution">
    <text evidence="4">The sequence shown here is derived from an EMBL/GenBank/DDBJ whole genome shotgun (WGS) entry which is preliminary data.</text>
</comment>
<dbReference type="AlphaFoldDB" id="F3QJJ4"/>
<organism evidence="4 5">
    <name type="scientific">Parasutterella excrementihominis YIT 11859</name>
    <dbReference type="NCBI Taxonomy" id="762966"/>
    <lineage>
        <taxon>Bacteria</taxon>
        <taxon>Pseudomonadati</taxon>
        <taxon>Pseudomonadota</taxon>
        <taxon>Betaproteobacteria</taxon>
        <taxon>Burkholderiales</taxon>
        <taxon>Sutterellaceae</taxon>
        <taxon>Parasutterella</taxon>
    </lineage>
</organism>
<proteinExistence type="inferred from homology"/>
<evidence type="ECO:0000313" key="4">
    <source>
        <dbReference type="EMBL" id="EGG55503.1"/>
    </source>
</evidence>
<dbReference type="PANTHER" id="PTHR13891">
    <property type="entry name" value="CYTOCHROME C OXIDASE ASSEMBLY FACTOR 7"/>
    <property type="match status" value="1"/>
</dbReference>
<evidence type="ECO:0000256" key="3">
    <source>
        <dbReference type="SAM" id="SignalP"/>
    </source>
</evidence>
<evidence type="ECO:0000313" key="5">
    <source>
        <dbReference type="Proteomes" id="UP000005156"/>
    </source>
</evidence>
<gene>
    <name evidence="4" type="ORF">HMPREF9439_01096</name>
</gene>
<keyword evidence="5" id="KW-1185">Reference proteome</keyword>
<dbReference type="InterPro" id="IPR040239">
    <property type="entry name" value="HcpB-like"/>
</dbReference>
<dbReference type="EMBL" id="AFBP01000023">
    <property type="protein sequence ID" value="EGG55503.1"/>
    <property type="molecule type" value="Genomic_DNA"/>
</dbReference>
<dbReference type="GeneID" id="43348544"/>
<evidence type="ECO:0000256" key="1">
    <source>
        <dbReference type="ARBA" id="ARBA00008486"/>
    </source>
</evidence>